<dbReference type="AlphaFoldDB" id="B8KT05"/>
<dbReference type="SUPFAM" id="SSF51735">
    <property type="entry name" value="NAD(P)-binding Rossmann-fold domains"/>
    <property type="match status" value="1"/>
</dbReference>
<dbReference type="STRING" id="565045.NOR51B_1519"/>
<evidence type="ECO:0000256" key="3">
    <source>
        <dbReference type="RuleBase" id="RU000363"/>
    </source>
</evidence>
<dbReference type="EMBL" id="DS999411">
    <property type="protein sequence ID" value="EED35573.1"/>
    <property type="molecule type" value="Genomic_DNA"/>
</dbReference>
<dbReference type="eggNOG" id="COG1028">
    <property type="taxonomic scope" value="Bacteria"/>
</dbReference>
<evidence type="ECO:0000313" key="4">
    <source>
        <dbReference type="EMBL" id="EED35573.1"/>
    </source>
</evidence>
<dbReference type="InterPro" id="IPR020904">
    <property type="entry name" value="Sc_DH/Rdtase_CS"/>
</dbReference>
<dbReference type="Gene3D" id="3.40.50.720">
    <property type="entry name" value="NAD(P)-binding Rossmann-like Domain"/>
    <property type="match status" value="1"/>
</dbReference>
<organism evidence="4 5">
    <name type="scientific">Luminiphilus syltensis NOR5-1B</name>
    <dbReference type="NCBI Taxonomy" id="565045"/>
    <lineage>
        <taxon>Bacteria</taxon>
        <taxon>Pseudomonadati</taxon>
        <taxon>Pseudomonadota</taxon>
        <taxon>Gammaproteobacteria</taxon>
        <taxon>Cellvibrionales</taxon>
        <taxon>Halieaceae</taxon>
        <taxon>Luminiphilus</taxon>
    </lineage>
</organism>
<dbReference type="PANTHER" id="PTHR43658:SF8">
    <property type="entry name" value="17-BETA-HYDROXYSTEROID DEHYDROGENASE 14-RELATED"/>
    <property type="match status" value="1"/>
</dbReference>
<keyword evidence="2 4" id="KW-0560">Oxidoreductase</keyword>
<keyword evidence="5" id="KW-1185">Reference proteome</keyword>
<dbReference type="Pfam" id="PF00106">
    <property type="entry name" value="adh_short"/>
    <property type="match status" value="1"/>
</dbReference>
<dbReference type="PRINTS" id="PR00080">
    <property type="entry name" value="SDRFAMILY"/>
</dbReference>
<dbReference type="EC" id="1.1.1.35" evidence="4"/>
<dbReference type="InterPro" id="IPR036291">
    <property type="entry name" value="NAD(P)-bd_dom_sf"/>
</dbReference>
<evidence type="ECO:0000256" key="2">
    <source>
        <dbReference type="ARBA" id="ARBA00023002"/>
    </source>
</evidence>
<dbReference type="HOGENOM" id="CLU_010194_42_0_6"/>
<sequence>MYQYVVKFMDVKGKTAVVTGGASGIGQAIARRIAADGGRLIIFDLNEKAGQAMIDELGADNCLALPVNVVDEDSVKEGLAQGVAKFGGIHVCVNCAGISVASKTVGRDGAFPLAGWEKVIAVNLTGTFNVLRLCAEIMADNEPFNDDGGRGVIINTASVAAFEGQVGQAAYSASKGGIVGMTLPIARDLQPLGIRVNAIAPGLINTPLFSTLSPEYVEALEKSVLYPKRLGKPEEIGKLVASIIDNDYINGECIRMDGGIRMQPR</sequence>
<protein>
    <submittedName>
        <fullName evidence="4">3-hydroxyacyl-CoA dehydrogenase</fullName>
        <ecNumber evidence="4">1.1.1.35</ecNumber>
    </submittedName>
</protein>
<dbReference type="PRINTS" id="PR00081">
    <property type="entry name" value="GDHRDH"/>
</dbReference>
<dbReference type="InterPro" id="IPR002347">
    <property type="entry name" value="SDR_fam"/>
</dbReference>
<dbReference type="GO" id="GO:0003857">
    <property type="term" value="F:(3S)-3-hydroxyacyl-CoA dehydrogenase (NAD+) activity"/>
    <property type="evidence" value="ECO:0007669"/>
    <property type="project" value="UniProtKB-EC"/>
</dbReference>
<dbReference type="PROSITE" id="PS00061">
    <property type="entry name" value="ADH_SHORT"/>
    <property type="match status" value="1"/>
</dbReference>
<evidence type="ECO:0000313" key="5">
    <source>
        <dbReference type="Proteomes" id="UP000004699"/>
    </source>
</evidence>
<accession>B8KT05</accession>
<dbReference type="PANTHER" id="PTHR43658">
    <property type="entry name" value="SHORT-CHAIN DEHYDROGENASE/REDUCTASE"/>
    <property type="match status" value="1"/>
</dbReference>
<name>B8KT05_9GAMM</name>
<reference evidence="5" key="1">
    <citation type="journal article" date="2013" name="BMC Microbiol.">
        <title>Taxonomy and evolution of bacteriochlorophyll a-containing members of the OM60/NOR5 clade of marine gammaproteobacteria: description of Luminiphilus syltensis gen. nov., sp. nov., reclassification of Haliea rubra as Pseudohaliea rubra gen. nov., comb. nov., and emendation of Chromatocurvus halotolerans.</title>
        <authorList>
            <person name="Spring S."/>
            <person name="Riedel T."/>
            <person name="Sproer C."/>
            <person name="Yan S."/>
            <person name="Harder J."/>
            <person name="Fuchs B.M."/>
        </authorList>
    </citation>
    <scope>NUCLEOTIDE SEQUENCE [LARGE SCALE GENOMIC DNA]</scope>
    <source>
        <strain evidence="5">NOR51-B</strain>
    </source>
</reference>
<proteinExistence type="inferred from homology"/>
<evidence type="ECO:0000256" key="1">
    <source>
        <dbReference type="ARBA" id="ARBA00006484"/>
    </source>
</evidence>
<gene>
    <name evidence="4" type="primary">fadB</name>
    <name evidence="4" type="ORF">NOR51B_1519</name>
</gene>
<dbReference type="FunFam" id="3.40.50.720:FF:000215">
    <property type="entry name" value="3-hydroxyacyl-CoA dehydrogenase type-2"/>
    <property type="match status" value="1"/>
</dbReference>
<comment type="similarity">
    <text evidence="1 3">Belongs to the short-chain dehydrogenases/reductases (SDR) family.</text>
</comment>
<dbReference type="Proteomes" id="UP000004699">
    <property type="component" value="Unassembled WGS sequence"/>
</dbReference>